<sequence length="370" mass="40708">MSFIEEAEAMDNKRRTDGINLGALYGVSRPDTDCLPRPDPIRGPVFVSREESLRRDLENINVRTVAELGPMLPGGLPVAPKRKHVPPQSTPMPEHGQANFGYQEDETMKLSHVVVVTAVAAGIVACDPSAGTEETPPPQALSLSTSEAQKLSSDMTEAQQERATTSPISANAAINESGKLKVEAGDTTLRLEASGCSKQSGTLTICNERVNLYIEKTDINFSQRLLLESVYVDSKETFYRGALDKSNCHTFILADVNGDGQEDLIVQTGNEGGYGGPSFSVYLFDMKDKLFKFNKLFSDLTIGTISLFIVEKGKLKTWAKNGCCEHFYLTYEIRKNRPVLTEMITERSTDKGVETIVERLVNGEMKEIVE</sequence>
<evidence type="ECO:0000313" key="3">
    <source>
        <dbReference type="Proteomes" id="UP001431217"/>
    </source>
</evidence>
<proteinExistence type="predicted"/>
<accession>A0ABT0MLG7</accession>
<organism evidence="2 3">
    <name type="scientific">Luteimonas galliterrae</name>
    <dbReference type="NCBI Taxonomy" id="2940486"/>
    <lineage>
        <taxon>Bacteria</taxon>
        <taxon>Pseudomonadati</taxon>
        <taxon>Pseudomonadota</taxon>
        <taxon>Gammaproteobacteria</taxon>
        <taxon>Lysobacterales</taxon>
        <taxon>Lysobacteraceae</taxon>
        <taxon>Luteimonas</taxon>
    </lineage>
</organism>
<protein>
    <submittedName>
        <fullName evidence="2">FG-GAP repeat protein</fullName>
    </submittedName>
</protein>
<dbReference type="InterPro" id="IPR058087">
    <property type="entry name" value="XAC2610_dom"/>
</dbReference>
<feature type="region of interest" description="Disordered" evidence="1">
    <location>
        <begin position="129"/>
        <end position="157"/>
    </location>
</feature>
<feature type="compositionally biased region" description="Polar residues" evidence="1">
    <location>
        <begin position="141"/>
        <end position="157"/>
    </location>
</feature>
<reference evidence="2 3" key="1">
    <citation type="submission" date="2022-05" db="EMBL/GenBank/DDBJ databases">
        <title>Luteimonas sp. SX5, whole genome shotgun sequencing project.</title>
        <authorList>
            <person name="Zhao G."/>
            <person name="Shen L."/>
        </authorList>
    </citation>
    <scope>NUCLEOTIDE SEQUENCE [LARGE SCALE GENOMIC DNA]</scope>
    <source>
        <strain evidence="2 3">SX5</strain>
    </source>
</reference>
<dbReference type="NCBIfam" id="NF047539">
    <property type="entry name" value="XAC2610_fam"/>
    <property type="match status" value="1"/>
</dbReference>
<evidence type="ECO:0000256" key="1">
    <source>
        <dbReference type="SAM" id="MobiDB-lite"/>
    </source>
</evidence>
<evidence type="ECO:0000313" key="2">
    <source>
        <dbReference type="EMBL" id="MCL1635732.1"/>
    </source>
</evidence>
<dbReference type="SUPFAM" id="SSF69318">
    <property type="entry name" value="Integrin alpha N-terminal domain"/>
    <property type="match status" value="1"/>
</dbReference>
<comment type="caution">
    <text evidence="2">The sequence shown here is derived from an EMBL/GenBank/DDBJ whole genome shotgun (WGS) entry which is preliminary data.</text>
</comment>
<dbReference type="EMBL" id="JAMBEP010000003">
    <property type="protein sequence ID" value="MCL1635732.1"/>
    <property type="molecule type" value="Genomic_DNA"/>
</dbReference>
<gene>
    <name evidence="2" type="ORF">M2650_13970</name>
</gene>
<name>A0ABT0MLG7_9GAMM</name>
<keyword evidence="3" id="KW-1185">Reference proteome</keyword>
<dbReference type="InterPro" id="IPR028994">
    <property type="entry name" value="Integrin_alpha_N"/>
</dbReference>
<dbReference type="Proteomes" id="UP001431217">
    <property type="component" value="Unassembled WGS sequence"/>
</dbReference>